<organism evidence="4 5">
    <name type="scientific">Polarella glacialis</name>
    <name type="common">Dinoflagellate</name>
    <dbReference type="NCBI Taxonomy" id="89957"/>
    <lineage>
        <taxon>Eukaryota</taxon>
        <taxon>Sar</taxon>
        <taxon>Alveolata</taxon>
        <taxon>Dinophyceae</taxon>
        <taxon>Suessiales</taxon>
        <taxon>Suessiaceae</taxon>
        <taxon>Polarella</taxon>
    </lineage>
</organism>
<evidence type="ECO:0000313" key="5">
    <source>
        <dbReference type="Proteomes" id="UP000626109"/>
    </source>
</evidence>
<dbReference type="PANTHER" id="PTHR10903:SF184">
    <property type="entry name" value="GTP-BINDING PROTEIN A"/>
    <property type="match status" value="1"/>
</dbReference>
<sequence length="285" mass="30201">AEGDARVFASTRLAGDGVLNSDAASLLDGEEGVDRHAVVLVGVTGDGKSSTGNTLCGTTVFAVSSGLSSATRQLEHADFLRGDSFWRVIDTVGLQDTGLSQKEVLDRFSTFADLSADGIDAFLFIVRWGRFKPEHDSSLAAFAANCGETALRHTVLVFTHCNLDREELLCSLAEPSAPAALRSWLGRLDGRVVGIDNVLGGKADSGSTDRERLQVALERVLAINGGLRYSNEALAEARARCAASDDQERRAFEAAVAEWRQGTGPVTIERDPGVITRPAAGSSAH</sequence>
<dbReference type="InterPro" id="IPR045058">
    <property type="entry name" value="GIMA/IAN/Toc"/>
</dbReference>
<dbReference type="GO" id="GO:0005525">
    <property type="term" value="F:GTP binding"/>
    <property type="evidence" value="ECO:0007669"/>
    <property type="project" value="UniProtKB-KW"/>
</dbReference>
<dbReference type="Proteomes" id="UP000626109">
    <property type="component" value="Unassembled WGS sequence"/>
</dbReference>
<dbReference type="PANTHER" id="PTHR10903">
    <property type="entry name" value="GTPASE, IMAP FAMILY MEMBER-RELATED"/>
    <property type="match status" value="1"/>
</dbReference>
<dbReference type="AlphaFoldDB" id="A0A813IQN9"/>
<evidence type="ECO:0000256" key="2">
    <source>
        <dbReference type="ARBA" id="ARBA00023134"/>
    </source>
</evidence>
<dbReference type="InterPro" id="IPR006703">
    <property type="entry name" value="G_AIG1"/>
</dbReference>
<name>A0A813IQN9_POLGL</name>
<dbReference type="Gene3D" id="3.40.50.300">
    <property type="entry name" value="P-loop containing nucleotide triphosphate hydrolases"/>
    <property type="match status" value="1"/>
</dbReference>
<feature type="domain" description="AIG1-type G" evidence="3">
    <location>
        <begin position="33"/>
        <end position="238"/>
    </location>
</feature>
<keyword evidence="2" id="KW-0342">GTP-binding</keyword>
<comment type="caution">
    <text evidence="4">The sequence shown here is derived from an EMBL/GenBank/DDBJ whole genome shotgun (WGS) entry which is preliminary data.</text>
</comment>
<dbReference type="SUPFAM" id="SSF52540">
    <property type="entry name" value="P-loop containing nucleoside triphosphate hydrolases"/>
    <property type="match status" value="1"/>
</dbReference>
<dbReference type="InterPro" id="IPR027417">
    <property type="entry name" value="P-loop_NTPase"/>
</dbReference>
<evidence type="ECO:0000256" key="1">
    <source>
        <dbReference type="ARBA" id="ARBA00022741"/>
    </source>
</evidence>
<proteinExistence type="predicted"/>
<keyword evidence="1" id="KW-0547">Nucleotide-binding</keyword>
<gene>
    <name evidence="4" type="ORF">PGLA2088_LOCUS11325</name>
</gene>
<dbReference type="EMBL" id="CAJNNW010013032">
    <property type="protein sequence ID" value="CAE8654963.1"/>
    <property type="molecule type" value="Genomic_DNA"/>
</dbReference>
<reference evidence="4" key="1">
    <citation type="submission" date="2021-02" db="EMBL/GenBank/DDBJ databases">
        <authorList>
            <person name="Dougan E. K."/>
            <person name="Rhodes N."/>
            <person name="Thang M."/>
            <person name="Chan C."/>
        </authorList>
    </citation>
    <scope>NUCLEOTIDE SEQUENCE</scope>
</reference>
<evidence type="ECO:0000313" key="4">
    <source>
        <dbReference type="EMBL" id="CAE8654963.1"/>
    </source>
</evidence>
<dbReference type="Pfam" id="PF04548">
    <property type="entry name" value="AIG1"/>
    <property type="match status" value="1"/>
</dbReference>
<dbReference type="PROSITE" id="PS51720">
    <property type="entry name" value="G_AIG1"/>
    <property type="match status" value="1"/>
</dbReference>
<protein>
    <recommendedName>
        <fullName evidence="3">AIG1-type G domain-containing protein</fullName>
    </recommendedName>
</protein>
<feature type="non-terminal residue" evidence="4">
    <location>
        <position position="285"/>
    </location>
</feature>
<evidence type="ECO:0000259" key="3">
    <source>
        <dbReference type="PROSITE" id="PS51720"/>
    </source>
</evidence>
<accession>A0A813IQN9</accession>